<comment type="caution">
    <text evidence="2">The sequence shown here is derived from an EMBL/GenBank/DDBJ whole genome shotgun (WGS) entry which is preliminary data.</text>
</comment>
<dbReference type="RefSeq" id="WP_125065400.1">
    <property type="nucleotide sequence ID" value="NZ_RRZO01000037.1"/>
</dbReference>
<sequence>MKKEFFVVGDVHGKFELLLDILKKWNEERQQLIFLGDLIDRGENSKACLELVRQLVREKGAICLTGNHERMFLAWLRDPVDRYDHYRRNGGDTTINSLLGRPLDAPVDGLVDANAVMEQYEDLIDFVKSCPYHMETERYIFVHAGVDLTLPDWRETNNHDKVWLRALFHEADNTTGKMIVFGHTPVYNLYQTKLRISQIWTSLDGKMGIDGGAVYGGVLHGIVLDDTGLVQDYIVGAVNPRKEIED</sequence>
<dbReference type="Gene3D" id="3.60.21.10">
    <property type="match status" value="1"/>
</dbReference>
<organism evidence="2 3">
    <name type="scientific">Streptococcus suis</name>
    <dbReference type="NCBI Taxonomy" id="1307"/>
    <lineage>
        <taxon>Bacteria</taxon>
        <taxon>Bacillati</taxon>
        <taxon>Bacillota</taxon>
        <taxon>Bacilli</taxon>
        <taxon>Lactobacillales</taxon>
        <taxon>Streptococcaceae</taxon>
        <taxon>Streptococcus</taxon>
    </lineage>
</organism>
<dbReference type="PANTHER" id="PTHR42850:SF4">
    <property type="entry name" value="ZINC-DEPENDENT ENDOPOLYPHOSPHATASE"/>
    <property type="match status" value="1"/>
</dbReference>
<dbReference type="SUPFAM" id="SSF56300">
    <property type="entry name" value="Metallo-dependent phosphatases"/>
    <property type="match status" value="1"/>
</dbReference>
<feature type="domain" description="Calcineurin-like phosphoesterase" evidence="1">
    <location>
        <begin position="5"/>
        <end position="187"/>
    </location>
</feature>
<dbReference type="AlphaFoldDB" id="A0A3R8N5L2"/>
<evidence type="ECO:0000259" key="1">
    <source>
        <dbReference type="Pfam" id="PF00149"/>
    </source>
</evidence>
<proteinExistence type="predicted"/>
<dbReference type="GO" id="GO:0008803">
    <property type="term" value="F:bis(5'-nucleosyl)-tetraphosphatase (symmetrical) activity"/>
    <property type="evidence" value="ECO:0007669"/>
    <property type="project" value="TreeGrafter"/>
</dbReference>
<reference evidence="2 3" key="1">
    <citation type="submission" date="2018-11" db="EMBL/GenBank/DDBJ databases">
        <title>Changes in penicillin susceptibility of Streptococcus suis isolates by amino acid alterations in the penicillin-binding protein.</title>
        <authorList>
            <person name="Niemann L."/>
            <person name="Eichhorn I."/>
        </authorList>
    </citation>
    <scope>NUCLEOTIDE SEQUENCE [LARGE SCALE GENOMIC DNA]</scope>
    <source>
        <strain evidence="2 3">IMT40738</strain>
    </source>
</reference>
<dbReference type="GO" id="GO:0005737">
    <property type="term" value="C:cytoplasm"/>
    <property type="evidence" value="ECO:0007669"/>
    <property type="project" value="TreeGrafter"/>
</dbReference>
<dbReference type="InterPro" id="IPR004843">
    <property type="entry name" value="Calcineurin-like_PHP"/>
</dbReference>
<dbReference type="EMBL" id="RRZO01000037">
    <property type="protein sequence ID" value="RRN50015.1"/>
    <property type="molecule type" value="Genomic_DNA"/>
</dbReference>
<dbReference type="InterPro" id="IPR029052">
    <property type="entry name" value="Metallo-depent_PP-like"/>
</dbReference>
<evidence type="ECO:0000313" key="3">
    <source>
        <dbReference type="Proteomes" id="UP000278566"/>
    </source>
</evidence>
<name>A0A3R8N5L2_STRSU</name>
<dbReference type="Pfam" id="PF00149">
    <property type="entry name" value="Metallophos"/>
    <property type="match status" value="1"/>
</dbReference>
<protein>
    <submittedName>
        <fullName evidence="2">Serine/threonine protein phosphatase</fullName>
    </submittedName>
</protein>
<evidence type="ECO:0000313" key="2">
    <source>
        <dbReference type="EMBL" id="RRN50015.1"/>
    </source>
</evidence>
<accession>A0A3R8N5L2</accession>
<dbReference type="InterPro" id="IPR050126">
    <property type="entry name" value="Ap4A_hydrolase"/>
</dbReference>
<dbReference type="GO" id="GO:0016791">
    <property type="term" value="F:phosphatase activity"/>
    <property type="evidence" value="ECO:0007669"/>
    <property type="project" value="TreeGrafter"/>
</dbReference>
<dbReference type="GO" id="GO:0110154">
    <property type="term" value="P:RNA decapping"/>
    <property type="evidence" value="ECO:0007669"/>
    <property type="project" value="TreeGrafter"/>
</dbReference>
<dbReference type="PANTHER" id="PTHR42850">
    <property type="entry name" value="METALLOPHOSPHOESTERASE"/>
    <property type="match status" value="1"/>
</dbReference>
<gene>
    <name evidence="2" type="ORF">EI220_07600</name>
</gene>
<dbReference type="Proteomes" id="UP000278566">
    <property type="component" value="Unassembled WGS sequence"/>
</dbReference>